<reference evidence="1" key="1">
    <citation type="submission" date="2024-07" db="EMBL/GenBank/DDBJ databases">
        <title>Identification and characteristics of an arsenic-resistant bacterial isolate, which belongs to a novel species.</title>
        <authorList>
            <person name="Juszczyk A."/>
            <person name="Kowalczyk A."/>
            <person name="Was K."/>
            <person name="Kosowicz W."/>
            <person name="Budzyn A."/>
            <person name="Latowski D."/>
        </authorList>
    </citation>
    <scope>NUCLEOTIDE SEQUENCE</scope>
    <source>
        <strain evidence="1">As8PL</strain>
    </source>
</reference>
<dbReference type="AlphaFoldDB" id="A0AB39BW62"/>
<proteinExistence type="predicted"/>
<sequence length="125" mass="14873">MKTYLALFIFIFLLVGCSTEEKRVLDRLKPEEENKFSVHVFLDETTLEEYQHRIVNIFEEHSLLGDKITLHGFIILNENTTHDVDYKEVFDLDRLPDIIVFNKDGIVFRTYEVEELKAFFLRGKE</sequence>
<evidence type="ECO:0000313" key="1">
    <source>
        <dbReference type="EMBL" id="XDI37785.1"/>
    </source>
</evidence>
<accession>A0AB39BW62</accession>
<organism evidence="1">
    <name type="scientific">Alkalihalophilus sp. As8PL</name>
    <dbReference type="NCBI Taxonomy" id="3237103"/>
    <lineage>
        <taxon>Bacteria</taxon>
        <taxon>Bacillati</taxon>
        <taxon>Bacillota</taxon>
        <taxon>Bacilli</taxon>
        <taxon>Bacillales</taxon>
        <taxon>Bacillaceae</taxon>
        <taxon>Alkalihalophilus</taxon>
    </lineage>
</organism>
<dbReference type="EMBL" id="CP162551">
    <property type="protein sequence ID" value="XDI37785.1"/>
    <property type="molecule type" value="Genomic_DNA"/>
</dbReference>
<dbReference type="RefSeq" id="WP_368505113.1">
    <property type="nucleotide sequence ID" value="NZ_CP162551.1"/>
</dbReference>
<protein>
    <submittedName>
        <fullName evidence="1">Uncharacterized protein</fullName>
    </submittedName>
</protein>
<name>A0AB39BW62_9BACI</name>
<dbReference type="PROSITE" id="PS51257">
    <property type="entry name" value="PROKAR_LIPOPROTEIN"/>
    <property type="match status" value="1"/>
</dbReference>
<gene>
    <name evidence="1" type="ORF">AB3N04_05550</name>
</gene>